<reference evidence="1 2" key="2">
    <citation type="submission" date="2007-06" db="EMBL/GenBank/DDBJ databases">
        <title>Draft genome sequence of Pseudoflavonifractor capillosus ATCC 29799.</title>
        <authorList>
            <person name="Sudarsanam P."/>
            <person name="Ley R."/>
            <person name="Guruge J."/>
            <person name="Turnbaugh P.J."/>
            <person name="Mahowald M."/>
            <person name="Liep D."/>
            <person name="Gordon J."/>
        </authorList>
    </citation>
    <scope>NUCLEOTIDE SEQUENCE [LARGE SCALE GENOMIC DNA]</scope>
    <source>
        <strain evidence="1 2">ATCC 29799</strain>
    </source>
</reference>
<sequence length="41" mass="4731">MLCLTPKKVYKLALIEAEKKGMITYHIAWDKFFALFGAVKI</sequence>
<accession>A6NZ52</accession>
<dbReference type="EMBL" id="AAXG02000032">
    <property type="protein sequence ID" value="EDM98701.1"/>
    <property type="molecule type" value="Genomic_DNA"/>
</dbReference>
<dbReference type="AlphaFoldDB" id="A6NZ52"/>
<name>A6NZ52_9FIRM</name>
<evidence type="ECO:0000313" key="2">
    <source>
        <dbReference type="Proteomes" id="UP000003639"/>
    </source>
</evidence>
<reference evidence="1 2" key="1">
    <citation type="submission" date="2007-04" db="EMBL/GenBank/DDBJ databases">
        <authorList>
            <person name="Fulton L."/>
            <person name="Clifton S."/>
            <person name="Fulton B."/>
            <person name="Xu J."/>
            <person name="Minx P."/>
            <person name="Pepin K.H."/>
            <person name="Johnson M."/>
            <person name="Thiruvilangam P."/>
            <person name="Bhonagiri V."/>
            <person name="Nash W.E."/>
            <person name="Mardis E.R."/>
            <person name="Wilson R.K."/>
        </authorList>
    </citation>
    <scope>NUCLEOTIDE SEQUENCE [LARGE SCALE GENOMIC DNA]</scope>
    <source>
        <strain evidence="1 2">ATCC 29799</strain>
    </source>
</reference>
<dbReference type="Proteomes" id="UP000003639">
    <property type="component" value="Unassembled WGS sequence"/>
</dbReference>
<evidence type="ECO:0000313" key="1">
    <source>
        <dbReference type="EMBL" id="EDM98701.1"/>
    </source>
</evidence>
<gene>
    <name evidence="1" type="ORF">BACCAP_03503</name>
</gene>
<keyword evidence="2" id="KW-1185">Reference proteome</keyword>
<protein>
    <submittedName>
        <fullName evidence="1">Uncharacterized protein</fullName>
    </submittedName>
</protein>
<comment type="caution">
    <text evidence="1">The sequence shown here is derived from an EMBL/GenBank/DDBJ whole genome shotgun (WGS) entry which is preliminary data.</text>
</comment>
<dbReference type="STRING" id="411467.BACCAP_03503"/>
<organism evidence="1 2">
    <name type="scientific">Pseudoflavonifractor capillosus ATCC 29799</name>
    <dbReference type="NCBI Taxonomy" id="411467"/>
    <lineage>
        <taxon>Bacteria</taxon>
        <taxon>Bacillati</taxon>
        <taxon>Bacillota</taxon>
        <taxon>Clostridia</taxon>
        <taxon>Eubacteriales</taxon>
        <taxon>Oscillospiraceae</taxon>
        <taxon>Pseudoflavonifractor</taxon>
    </lineage>
</organism>
<proteinExistence type="predicted"/>